<reference evidence="2 3" key="1">
    <citation type="submission" date="2021-06" db="EMBL/GenBank/DDBJ databases">
        <title>Caerostris extrusa draft genome.</title>
        <authorList>
            <person name="Kono N."/>
            <person name="Arakawa K."/>
        </authorList>
    </citation>
    <scope>NUCLEOTIDE SEQUENCE [LARGE SCALE GENOMIC DNA]</scope>
</reference>
<evidence type="ECO:0000256" key="1">
    <source>
        <dbReference type="SAM" id="MobiDB-lite"/>
    </source>
</evidence>
<name>A0AAV4TWL8_CAEEX</name>
<dbReference type="AlphaFoldDB" id="A0AAV4TWL8"/>
<feature type="region of interest" description="Disordered" evidence="1">
    <location>
        <begin position="1"/>
        <end position="77"/>
    </location>
</feature>
<evidence type="ECO:0000313" key="3">
    <source>
        <dbReference type="Proteomes" id="UP001054945"/>
    </source>
</evidence>
<evidence type="ECO:0000313" key="2">
    <source>
        <dbReference type="EMBL" id="GIY50294.1"/>
    </source>
</evidence>
<dbReference type="EMBL" id="BPLR01011960">
    <property type="protein sequence ID" value="GIY50294.1"/>
    <property type="molecule type" value="Genomic_DNA"/>
</dbReference>
<feature type="compositionally biased region" description="Polar residues" evidence="1">
    <location>
        <begin position="1"/>
        <end position="12"/>
    </location>
</feature>
<organism evidence="2 3">
    <name type="scientific">Caerostris extrusa</name>
    <name type="common">Bark spider</name>
    <name type="synonym">Caerostris bankana</name>
    <dbReference type="NCBI Taxonomy" id="172846"/>
    <lineage>
        <taxon>Eukaryota</taxon>
        <taxon>Metazoa</taxon>
        <taxon>Ecdysozoa</taxon>
        <taxon>Arthropoda</taxon>
        <taxon>Chelicerata</taxon>
        <taxon>Arachnida</taxon>
        <taxon>Araneae</taxon>
        <taxon>Araneomorphae</taxon>
        <taxon>Entelegynae</taxon>
        <taxon>Araneoidea</taxon>
        <taxon>Araneidae</taxon>
        <taxon>Caerostris</taxon>
    </lineage>
</organism>
<gene>
    <name evidence="2" type="primary">Mecom</name>
    <name evidence="2" type="ORF">CEXT_687621</name>
</gene>
<dbReference type="Proteomes" id="UP001054945">
    <property type="component" value="Unassembled WGS sequence"/>
</dbReference>
<protein>
    <submittedName>
        <fullName evidence="2">MDS1 and EVI1 complex locus protein</fullName>
    </submittedName>
</protein>
<accession>A0AAV4TWL8</accession>
<comment type="caution">
    <text evidence="2">The sequence shown here is derived from an EMBL/GenBank/DDBJ whole genome shotgun (WGS) entry which is preliminary data.</text>
</comment>
<keyword evidence="3" id="KW-1185">Reference proteome</keyword>
<proteinExistence type="predicted"/>
<sequence>MFLNHRQGSPKQGSVCPDPSLIRSPINSNGPLRHMVSNGSVKSEHDMPFDLSQTSKHKVPSDSMTDYQSKMRDAPKSEEPLDLRLPYRAYSLNLRYKERKVLYATISQQIAYGLPKTSSYPHVLESMYRFSTRETLLSAYFHQKGWFPAFPPRYPFLGPLFSSISSNLQRHVRNIHNKRSLSSVHSVIGVFGQQTNLVATKEAWLMVNYIG</sequence>